<sequence>MHSSVDAKSLRDLGVKKSCHGIISVITKESLGLIQKHYSIPEEYVLWAPLSEQCPYNPKSSELSISVDALEVGLHFPLHPTIVEYLRCDGSCYSMQNAQDVEREEFFDSSRHSLPTESRRSLYGSYSQEACQDTSSRAGGYFLTRETGQYDDGKAQVPLRRRELPGSIPGERTNCSNQGGFAPHLSLTQVDEGFMRHIGP</sequence>
<dbReference type="EMBL" id="AMZH03014295">
    <property type="protein sequence ID" value="RRT47878.1"/>
    <property type="molecule type" value="Genomic_DNA"/>
</dbReference>
<dbReference type="Proteomes" id="UP000287651">
    <property type="component" value="Unassembled WGS sequence"/>
</dbReference>
<evidence type="ECO:0000313" key="2">
    <source>
        <dbReference type="Proteomes" id="UP000287651"/>
    </source>
</evidence>
<comment type="caution">
    <text evidence="1">The sequence shown here is derived from an EMBL/GenBank/DDBJ whole genome shotgun (WGS) entry which is preliminary data.</text>
</comment>
<gene>
    <name evidence="1" type="ORF">B296_00053038</name>
</gene>
<protein>
    <submittedName>
        <fullName evidence="1">Uncharacterized protein</fullName>
    </submittedName>
</protein>
<organism evidence="1 2">
    <name type="scientific">Ensete ventricosum</name>
    <name type="common">Abyssinian banana</name>
    <name type="synonym">Musa ensete</name>
    <dbReference type="NCBI Taxonomy" id="4639"/>
    <lineage>
        <taxon>Eukaryota</taxon>
        <taxon>Viridiplantae</taxon>
        <taxon>Streptophyta</taxon>
        <taxon>Embryophyta</taxon>
        <taxon>Tracheophyta</taxon>
        <taxon>Spermatophyta</taxon>
        <taxon>Magnoliopsida</taxon>
        <taxon>Liliopsida</taxon>
        <taxon>Zingiberales</taxon>
        <taxon>Musaceae</taxon>
        <taxon>Ensete</taxon>
    </lineage>
</organism>
<reference evidence="1 2" key="1">
    <citation type="journal article" date="2014" name="Agronomy (Basel)">
        <title>A Draft Genome Sequence for Ensete ventricosum, the Drought-Tolerant Tree Against Hunger.</title>
        <authorList>
            <person name="Harrison J."/>
            <person name="Moore K.A."/>
            <person name="Paszkiewicz K."/>
            <person name="Jones T."/>
            <person name="Grant M."/>
            <person name="Ambacheew D."/>
            <person name="Muzemil S."/>
            <person name="Studholme D.J."/>
        </authorList>
    </citation>
    <scope>NUCLEOTIDE SEQUENCE [LARGE SCALE GENOMIC DNA]</scope>
</reference>
<name>A0A426Y838_ENSVE</name>
<dbReference type="AlphaFoldDB" id="A0A426Y838"/>
<evidence type="ECO:0000313" key="1">
    <source>
        <dbReference type="EMBL" id="RRT47878.1"/>
    </source>
</evidence>
<accession>A0A426Y838</accession>
<proteinExistence type="predicted"/>